<evidence type="ECO:0000313" key="3">
    <source>
        <dbReference type="Proteomes" id="UP001597280"/>
    </source>
</evidence>
<keyword evidence="3" id="KW-1185">Reference proteome</keyword>
<sequence length="150" mass="15740">MNIRRTVGHAAFAVLPTVLSVLVLVTVHRLTLDLLGITIPAGLLLCTVYQVMTCAFLWAVTGSRLPLAVSGALWGILATPFLGNGAGGGVLLPGVIGDQAQYSGWIVQGLGMGIPFLAAGLLSLPAVRRLEQARTRAREARARAEEGQRS</sequence>
<evidence type="ECO:0008006" key="4">
    <source>
        <dbReference type="Google" id="ProtNLM"/>
    </source>
</evidence>
<name>A0ABW4PV57_9MICO</name>
<keyword evidence="1" id="KW-0812">Transmembrane</keyword>
<proteinExistence type="predicted"/>
<feature type="transmembrane region" description="Helical" evidence="1">
    <location>
        <begin position="7"/>
        <end position="28"/>
    </location>
</feature>
<dbReference type="EMBL" id="JBHUFL010000001">
    <property type="protein sequence ID" value="MFD1833680.1"/>
    <property type="molecule type" value="Genomic_DNA"/>
</dbReference>
<comment type="caution">
    <text evidence="2">The sequence shown here is derived from an EMBL/GenBank/DDBJ whole genome shotgun (WGS) entry which is preliminary data.</text>
</comment>
<evidence type="ECO:0000313" key="2">
    <source>
        <dbReference type="EMBL" id="MFD1833680.1"/>
    </source>
</evidence>
<gene>
    <name evidence="2" type="ORF">ACFSDA_01210</name>
</gene>
<reference evidence="3" key="1">
    <citation type="journal article" date="2019" name="Int. J. Syst. Evol. Microbiol.">
        <title>The Global Catalogue of Microorganisms (GCM) 10K type strain sequencing project: providing services to taxonomists for standard genome sequencing and annotation.</title>
        <authorList>
            <consortium name="The Broad Institute Genomics Platform"/>
            <consortium name="The Broad Institute Genome Sequencing Center for Infectious Disease"/>
            <person name="Wu L."/>
            <person name="Ma J."/>
        </authorList>
    </citation>
    <scope>NUCLEOTIDE SEQUENCE [LARGE SCALE GENOMIC DNA]</scope>
    <source>
        <strain evidence="3">JCM 11650</strain>
    </source>
</reference>
<feature type="transmembrane region" description="Helical" evidence="1">
    <location>
        <begin position="72"/>
        <end position="96"/>
    </location>
</feature>
<accession>A0ABW4PV57</accession>
<protein>
    <recommendedName>
        <fullName evidence="4">MFS transporter</fullName>
    </recommendedName>
</protein>
<keyword evidence="1" id="KW-0472">Membrane</keyword>
<organism evidence="2 3">
    <name type="scientific">Brachybacterium rhamnosum</name>
    <dbReference type="NCBI Taxonomy" id="173361"/>
    <lineage>
        <taxon>Bacteria</taxon>
        <taxon>Bacillati</taxon>
        <taxon>Actinomycetota</taxon>
        <taxon>Actinomycetes</taxon>
        <taxon>Micrococcales</taxon>
        <taxon>Dermabacteraceae</taxon>
        <taxon>Brachybacterium</taxon>
    </lineage>
</organism>
<dbReference type="Proteomes" id="UP001597280">
    <property type="component" value="Unassembled WGS sequence"/>
</dbReference>
<evidence type="ECO:0000256" key="1">
    <source>
        <dbReference type="SAM" id="Phobius"/>
    </source>
</evidence>
<feature type="transmembrane region" description="Helical" evidence="1">
    <location>
        <begin position="34"/>
        <end position="60"/>
    </location>
</feature>
<feature type="transmembrane region" description="Helical" evidence="1">
    <location>
        <begin position="102"/>
        <end position="127"/>
    </location>
</feature>
<dbReference type="RefSeq" id="WP_205750647.1">
    <property type="nucleotide sequence ID" value="NZ_BAAAIS010000001.1"/>
</dbReference>
<keyword evidence="1" id="KW-1133">Transmembrane helix</keyword>